<evidence type="ECO:0000313" key="5">
    <source>
        <dbReference type="Proteomes" id="UP000790347"/>
    </source>
</evidence>
<feature type="chain" id="PRO_5038276949" evidence="2">
    <location>
        <begin position="20"/>
        <end position="109"/>
    </location>
</feature>
<dbReference type="EMBL" id="SDOV01000007">
    <property type="protein sequence ID" value="KAH7639407.1"/>
    <property type="molecule type" value="Genomic_DNA"/>
</dbReference>
<dbReference type="AlphaFoldDB" id="A0A922I660"/>
<reference evidence="4" key="4">
    <citation type="journal article" date="2022" name="Res Sq">
        <title>Comparative Genomics Reveals Insights into the Divergent Evolution of Astigmatic Mites and Household Pest Adaptations.</title>
        <authorList>
            <person name="Xiong Q."/>
            <person name="Wan A.T.-Y."/>
            <person name="Liu X.-Y."/>
            <person name="Fung C.S.-H."/>
            <person name="Xiao X."/>
            <person name="Malainual N."/>
            <person name="Hou J."/>
            <person name="Wang L."/>
            <person name="Wang M."/>
            <person name="Yang K."/>
            <person name="Cui Y."/>
            <person name="Leung E."/>
            <person name="Nong W."/>
            <person name="Shin S.-K."/>
            <person name="Au S."/>
            <person name="Jeong K.Y."/>
            <person name="Chew F.T."/>
            <person name="Hui J."/>
            <person name="Leung T.F."/>
            <person name="Tungtrongchitr A."/>
            <person name="Zhong N."/>
            <person name="Liu Z."/>
            <person name="Tsui S."/>
        </authorList>
    </citation>
    <scope>NUCLEOTIDE SEQUENCE</scope>
    <source>
        <strain evidence="4">Derf</strain>
        <tissue evidence="4">Whole organism</tissue>
    </source>
</reference>
<reference evidence="3" key="3">
    <citation type="journal article" date="2021" name="World Allergy Organ. J.">
        <title>Chromosome-level assembly of Dermatophagoides farinae genome and transcriptome reveals two novel allergens Der f 37 and Der f 39.</title>
        <authorList>
            <person name="Chen J."/>
            <person name="Cai Z."/>
            <person name="Fan D."/>
            <person name="Hu J."/>
            <person name="Hou Y."/>
            <person name="He Y."/>
            <person name="Zhang Z."/>
            <person name="Zhao Z."/>
            <person name="Gao P."/>
            <person name="Hu W."/>
            <person name="Sun J."/>
            <person name="Li J."/>
            <person name="Ji K."/>
        </authorList>
    </citation>
    <scope>NUCLEOTIDE SEQUENCE</scope>
    <source>
        <strain evidence="3">JKM2019</strain>
    </source>
</reference>
<sequence length="109" mass="12843">MKSFIFTFLVVALFGLTIAAQIPKSGDDLSKDQLINRARNLIHEGRNALSNHKHTEKNHKNVEEIYEIIGQLEMVIHRLEHQLNETTLEREENFVNNFERRLHELIRNL</sequence>
<accession>A0A922I660</accession>
<proteinExistence type="predicted"/>
<keyword evidence="2" id="KW-0732">Signal</keyword>
<feature type="signal peptide" evidence="2">
    <location>
        <begin position="1"/>
        <end position="19"/>
    </location>
</feature>
<organism evidence="4 5">
    <name type="scientific">Dermatophagoides farinae</name>
    <name type="common">American house dust mite</name>
    <dbReference type="NCBI Taxonomy" id="6954"/>
    <lineage>
        <taxon>Eukaryota</taxon>
        <taxon>Metazoa</taxon>
        <taxon>Ecdysozoa</taxon>
        <taxon>Arthropoda</taxon>
        <taxon>Chelicerata</taxon>
        <taxon>Arachnida</taxon>
        <taxon>Acari</taxon>
        <taxon>Acariformes</taxon>
        <taxon>Sarcoptiformes</taxon>
        <taxon>Astigmata</taxon>
        <taxon>Psoroptidia</taxon>
        <taxon>Analgoidea</taxon>
        <taxon>Pyroglyphidae</taxon>
        <taxon>Dermatophagoidinae</taxon>
        <taxon>Dermatophagoides</taxon>
    </lineage>
</organism>
<dbReference type="EMBL" id="ASGP02000002">
    <property type="protein sequence ID" value="KAH9521983.1"/>
    <property type="molecule type" value="Genomic_DNA"/>
</dbReference>
<evidence type="ECO:0000256" key="1">
    <source>
        <dbReference type="SAM" id="Coils"/>
    </source>
</evidence>
<evidence type="ECO:0000256" key="2">
    <source>
        <dbReference type="SAM" id="SignalP"/>
    </source>
</evidence>
<evidence type="ECO:0000313" key="4">
    <source>
        <dbReference type="EMBL" id="KAH9521983.1"/>
    </source>
</evidence>
<feature type="coiled-coil region" evidence="1">
    <location>
        <begin position="69"/>
        <end position="108"/>
    </location>
</feature>
<name>A0A922I660_DERFA</name>
<dbReference type="Proteomes" id="UP000828236">
    <property type="component" value="Unassembled WGS sequence"/>
</dbReference>
<reference evidence="4" key="1">
    <citation type="submission" date="2013-05" db="EMBL/GenBank/DDBJ databases">
        <authorList>
            <person name="Yim A.K.Y."/>
            <person name="Chan T.F."/>
            <person name="Ji K.M."/>
            <person name="Liu X.Y."/>
            <person name="Zhou J.W."/>
            <person name="Li R.Q."/>
            <person name="Yang K.Y."/>
            <person name="Li J."/>
            <person name="Li M."/>
            <person name="Law P.T.W."/>
            <person name="Wu Y.L."/>
            <person name="Cai Z.L."/>
            <person name="Qin H."/>
            <person name="Bao Y."/>
            <person name="Leung R.K.K."/>
            <person name="Ng P.K.S."/>
            <person name="Zou J."/>
            <person name="Zhong X.J."/>
            <person name="Ran P.X."/>
            <person name="Zhong N.S."/>
            <person name="Liu Z.G."/>
            <person name="Tsui S.K.W."/>
        </authorList>
    </citation>
    <scope>NUCLEOTIDE SEQUENCE</scope>
    <source>
        <strain evidence="4">Derf</strain>
        <tissue evidence="4">Whole organism</tissue>
    </source>
</reference>
<reference evidence="3" key="2">
    <citation type="submission" date="2020-06" db="EMBL/GenBank/DDBJ databases">
        <authorList>
            <person name="Ji K."/>
            <person name="Li J."/>
        </authorList>
    </citation>
    <scope>NUCLEOTIDE SEQUENCE</scope>
    <source>
        <strain evidence="3">JKM2019</strain>
        <tissue evidence="3">Whole body</tissue>
    </source>
</reference>
<keyword evidence="5" id="KW-1185">Reference proteome</keyword>
<evidence type="ECO:0000313" key="3">
    <source>
        <dbReference type="EMBL" id="KAH7639407.1"/>
    </source>
</evidence>
<dbReference type="Proteomes" id="UP000790347">
    <property type="component" value="Unassembled WGS sequence"/>
</dbReference>
<protein>
    <submittedName>
        <fullName evidence="4">Uncharacterized protein</fullName>
    </submittedName>
</protein>
<keyword evidence="1" id="KW-0175">Coiled coil</keyword>
<gene>
    <name evidence="4" type="ORF">DERF_005588</name>
    <name evidence="3" type="ORF">HUG17_3440</name>
</gene>
<comment type="caution">
    <text evidence="4">The sequence shown here is derived from an EMBL/GenBank/DDBJ whole genome shotgun (WGS) entry which is preliminary data.</text>
</comment>